<comment type="catalytic activity">
    <reaction evidence="7">
        <text>L-tyrosyl-[protein] + ATP = O-(5'-adenylyl)-L-tyrosyl-[protein] + diphosphate</text>
        <dbReference type="Rhea" id="RHEA:54288"/>
        <dbReference type="Rhea" id="RHEA-COMP:10136"/>
        <dbReference type="Rhea" id="RHEA-COMP:13846"/>
        <dbReference type="ChEBI" id="CHEBI:30616"/>
        <dbReference type="ChEBI" id="CHEBI:33019"/>
        <dbReference type="ChEBI" id="CHEBI:46858"/>
        <dbReference type="ChEBI" id="CHEBI:83624"/>
        <dbReference type="EC" id="2.7.7.108"/>
    </reaction>
</comment>
<dbReference type="STRING" id="1122973.GCA_000379925_00136"/>
<dbReference type="EC" id="2.7.7.108" evidence="5"/>
<keyword evidence="1" id="KW-0808">Transferase</keyword>
<keyword evidence="4" id="KW-0067">ATP-binding</keyword>
<dbReference type="Gene3D" id="1.10.3290.10">
    <property type="entry name" value="Fido-like domain"/>
    <property type="match status" value="1"/>
</dbReference>
<evidence type="ECO:0000256" key="7">
    <source>
        <dbReference type="ARBA" id="ARBA00048696"/>
    </source>
</evidence>
<organism evidence="9 10">
    <name type="scientific">Porphyromonas levii</name>
    <dbReference type="NCBI Taxonomy" id="28114"/>
    <lineage>
        <taxon>Bacteria</taxon>
        <taxon>Pseudomonadati</taxon>
        <taxon>Bacteroidota</taxon>
        <taxon>Bacteroidia</taxon>
        <taxon>Bacteroidales</taxon>
        <taxon>Porphyromonadaceae</taxon>
        <taxon>Porphyromonas</taxon>
    </lineage>
</organism>
<sequence length="177" mass="19897">MGRKEIRKESLQKAIELYQSGEIANIPVGTVEGLCAIHRALFGGLYSFAGEIRKMNISKERCRFANAIYLDAILPIIEAMPEDTMANVVAKYVEMNYASPFMEGNGRAMRIWLNQILRRSIGQVVDWSKIDKTGYDLAIERSGANDTELRVLLESALTDDVDNLELALRGIEQSFSY</sequence>
<keyword evidence="2" id="KW-0548">Nucleotidyltransferase</keyword>
<gene>
    <name evidence="9" type="ORF">E4P47_08510</name>
</gene>
<reference evidence="9 10" key="1">
    <citation type="submission" date="2019-03" db="EMBL/GenBank/DDBJ databases">
        <title>Porphyromonas levii Isolated from the Uterus of Dairy Cows.</title>
        <authorList>
            <person name="Francis A.M."/>
        </authorList>
    </citation>
    <scope>NUCLEOTIDE SEQUENCE [LARGE SCALE GENOMIC DNA]</scope>
    <source>
        <strain evidence="9 10">AF5678</strain>
    </source>
</reference>
<evidence type="ECO:0000313" key="9">
    <source>
        <dbReference type="EMBL" id="TFH94211.1"/>
    </source>
</evidence>
<evidence type="ECO:0000256" key="5">
    <source>
        <dbReference type="ARBA" id="ARBA00034531"/>
    </source>
</evidence>
<evidence type="ECO:0000259" key="8">
    <source>
        <dbReference type="PROSITE" id="PS51459"/>
    </source>
</evidence>
<comment type="catalytic activity">
    <reaction evidence="6">
        <text>L-threonyl-[protein] + ATP = 3-O-(5'-adenylyl)-L-threonyl-[protein] + diphosphate</text>
        <dbReference type="Rhea" id="RHEA:54292"/>
        <dbReference type="Rhea" id="RHEA-COMP:11060"/>
        <dbReference type="Rhea" id="RHEA-COMP:13847"/>
        <dbReference type="ChEBI" id="CHEBI:30013"/>
        <dbReference type="ChEBI" id="CHEBI:30616"/>
        <dbReference type="ChEBI" id="CHEBI:33019"/>
        <dbReference type="ChEBI" id="CHEBI:138113"/>
        <dbReference type="EC" id="2.7.7.108"/>
    </reaction>
</comment>
<keyword evidence="3" id="KW-0547">Nucleotide-binding</keyword>
<feature type="domain" description="Fido" evidence="8">
    <location>
        <begin position="29"/>
        <end position="158"/>
    </location>
</feature>
<dbReference type="Proteomes" id="UP000297225">
    <property type="component" value="Unassembled WGS sequence"/>
</dbReference>
<dbReference type="InterPro" id="IPR003812">
    <property type="entry name" value="Fido"/>
</dbReference>
<evidence type="ECO:0000256" key="2">
    <source>
        <dbReference type="ARBA" id="ARBA00022695"/>
    </source>
</evidence>
<dbReference type="GO" id="GO:0070733">
    <property type="term" value="F:AMPylase activity"/>
    <property type="evidence" value="ECO:0007669"/>
    <property type="project" value="UniProtKB-EC"/>
</dbReference>
<accession>A0A4Y8WM96</accession>
<keyword evidence="10" id="KW-1185">Reference proteome</keyword>
<dbReference type="PANTHER" id="PTHR39560:SF1">
    <property type="entry name" value="PROTEIN ADENYLYLTRANSFERASE FIC-RELATED"/>
    <property type="match status" value="1"/>
</dbReference>
<evidence type="ECO:0000256" key="3">
    <source>
        <dbReference type="ARBA" id="ARBA00022741"/>
    </source>
</evidence>
<dbReference type="PROSITE" id="PS51459">
    <property type="entry name" value="FIDO"/>
    <property type="match status" value="1"/>
</dbReference>
<evidence type="ECO:0000313" key="10">
    <source>
        <dbReference type="Proteomes" id="UP000297225"/>
    </source>
</evidence>
<dbReference type="Pfam" id="PF02661">
    <property type="entry name" value="Fic"/>
    <property type="match status" value="1"/>
</dbReference>
<dbReference type="RefSeq" id="WP_018357419.1">
    <property type="nucleotide sequence ID" value="NZ_CP197400.1"/>
</dbReference>
<dbReference type="GO" id="GO:0051302">
    <property type="term" value="P:regulation of cell division"/>
    <property type="evidence" value="ECO:0007669"/>
    <property type="project" value="TreeGrafter"/>
</dbReference>
<dbReference type="EMBL" id="SPNC01000162">
    <property type="protein sequence ID" value="TFH94211.1"/>
    <property type="molecule type" value="Genomic_DNA"/>
</dbReference>
<comment type="caution">
    <text evidence="9">The sequence shown here is derived from an EMBL/GenBank/DDBJ whole genome shotgun (WGS) entry which is preliminary data.</text>
</comment>
<evidence type="ECO:0000256" key="1">
    <source>
        <dbReference type="ARBA" id="ARBA00022679"/>
    </source>
</evidence>
<evidence type="ECO:0000256" key="4">
    <source>
        <dbReference type="ARBA" id="ARBA00022840"/>
    </source>
</evidence>
<protein>
    <recommendedName>
        <fullName evidence="5">protein adenylyltransferase</fullName>
        <ecNumber evidence="5">2.7.7.108</ecNumber>
    </recommendedName>
</protein>
<dbReference type="GeneID" id="66796371"/>
<dbReference type="AlphaFoldDB" id="A0A4Y8WM96"/>
<dbReference type="PANTHER" id="PTHR39560">
    <property type="entry name" value="PROTEIN ADENYLYLTRANSFERASE FIC-RELATED"/>
    <property type="match status" value="1"/>
</dbReference>
<evidence type="ECO:0000256" key="6">
    <source>
        <dbReference type="ARBA" id="ARBA00047939"/>
    </source>
</evidence>
<dbReference type="InterPro" id="IPR036597">
    <property type="entry name" value="Fido-like_dom_sf"/>
</dbReference>
<dbReference type="OrthoDB" id="9814400at2"/>
<dbReference type="GO" id="GO:0005524">
    <property type="term" value="F:ATP binding"/>
    <property type="evidence" value="ECO:0007669"/>
    <property type="project" value="UniProtKB-KW"/>
</dbReference>
<dbReference type="NCBIfam" id="NF046029">
    <property type="entry name" value="ProtAdlyltaseNmFic"/>
    <property type="match status" value="1"/>
</dbReference>
<proteinExistence type="predicted"/>
<dbReference type="SUPFAM" id="SSF140931">
    <property type="entry name" value="Fic-like"/>
    <property type="match status" value="1"/>
</dbReference>
<name>A0A4Y8WM96_9PORP</name>